<dbReference type="EMBL" id="CP035282">
    <property type="protein sequence ID" value="QAT60475.1"/>
    <property type="molecule type" value="Genomic_DNA"/>
</dbReference>
<dbReference type="OrthoDB" id="9811121at2"/>
<keyword evidence="5" id="KW-1185">Reference proteome</keyword>
<reference evidence="5" key="1">
    <citation type="submission" date="2019-01" db="EMBL/GenBank/DDBJ databases">
        <title>Draft genomes of a novel of Sporanaerobacter strains.</title>
        <authorList>
            <person name="Ma S."/>
        </authorList>
    </citation>
    <scope>NUCLEOTIDE SEQUENCE [LARGE SCALE GENOMIC DNA]</scope>
    <source>
        <strain evidence="5">NJN-17</strain>
    </source>
</reference>
<dbReference type="InterPro" id="IPR045254">
    <property type="entry name" value="Nit1/2_C-N_Hydrolase"/>
</dbReference>
<protein>
    <submittedName>
        <fullName evidence="4">Carbon-nitrogen hydrolase family protein</fullName>
    </submittedName>
</protein>
<accession>A0A410Q905</accession>
<dbReference type="GO" id="GO:0016811">
    <property type="term" value="F:hydrolase activity, acting on carbon-nitrogen (but not peptide) bonds, in linear amides"/>
    <property type="evidence" value="ECO:0007669"/>
    <property type="project" value="InterPro"/>
</dbReference>
<dbReference type="PROSITE" id="PS01227">
    <property type="entry name" value="UPF0012"/>
    <property type="match status" value="1"/>
</dbReference>
<dbReference type="Proteomes" id="UP000287969">
    <property type="component" value="Chromosome"/>
</dbReference>
<gene>
    <name evidence="4" type="ORF">EQM13_02250</name>
</gene>
<dbReference type="InterPro" id="IPR036526">
    <property type="entry name" value="C-N_Hydrolase_sf"/>
</dbReference>
<evidence type="ECO:0000259" key="3">
    <source>
        <dbReference type="PROSITE" id="PS50263"/>
    </source>
</evidence>
<dbReference type="AlphaFoldDB" id="A0A410Q905"/>
<dbReference type="Gene3D" id="3.60.110.10">
    <property type="entry name" value="Carbon-nitrogen hydrolase"/>
    <property type="match status" value="1"/>
</dbReference>
<dbReference type="Pfam" id="PF00795">
    <property type="entry name" value="CN_hydrolase"/>
    <property type="match status" value="1"/>
</dbReference>
<sequence length="274" mass="31144">MRKFIIAALQLNSNDNKKQNLRNVITLIEEAAERKAKIVAMPENMNYVGVEKESETIPGYTTNLLAEQAVKYNIYIHCGSISEDSKTGRPYNTTVFINPKGEIICKYRKLHMFDVDIKEGPSFRESDNKTPGSEIVTIETEYGNLGFSICYDIRFPEMYRIMALNGAQIIFAPACFLMNTGKDHWEPLLRARAIENTCYIVAPAQIGIKPSYQAYGKTLIVDPWGNVIAKAMDKPCVVTSEIDLDYLENIRKQVPSLKNRRSDIYDLKKVIKNN</sequence>
<dbReference type="InterPro" id="IPR001110">
    <property type="entry name" value="UPF0012_CS"/>
</dbReference>
<evidence type="ECO:0000313" key="5">
    <source>
        <dbReference type="Proteomes" id="UP000287969"/>
    </source>
</evidence>
<proteinExistence type="inferred from homology"/>
<feature type="domain" description="CN hydrolase" evidence="3">
    <location>
        <begin position="4"/>
        <end position="244"/>
    </location>
</feature>
<dbReference type="SUPFAM" id="SSF56317">
    <property type="entry name" value="Carbon-nitrogen hydrolase"/>
    <property type="match status" value="1"/>
</dbReference>
<dbReference type="PANTHER" id="PTHR23088:SF27">
    <property type="entry name" value="DEAMINATED GLUTATHIONE AMIDASE"/>
    <property type="match status" value="1"/>
</dbReference>
<keyword evidence="2 4" id="KW-0378">Hydrolase</keyword>
<organism evidence="4 5">
    <name type="scientific">Acidilutibacter cellobiosedens</name>
    <dbReference type="NCBI Taxonomy" id="2507161"/>
    <lineage>
        <taxon>Bacteria</taxon>
        <taxon>Bacillati</taxon>
        <taxon>Bacillota</taxon>
        <taxon>Tissierellia</taxon>
        <taxon>Tissierellales</taxon>
        <taxon>Acidilutibacteraceae</taxon>
        <taxon>Acidilutibacter</taxon>
    </lineage>
</organism>
<dbReference type="PANTHER" id="PTHR23088">
    <property type="entry name" value="NITRILASE-RELATED"/>
    <property type="match status" value="1"/>
</dbReference>
<evidence type="ECO:0000313" key="4">
    <source>
        <dbReference type="EMBL" id="QAT60475.1"/>
    </source>
</evidence>
<evidence type="ECO:0000256" key="2">
    <source>
        <dbReference type="ARBA" id="ARBA00022801"/>
    </source>
</evidence>
<dbReference type="PROSITE" id="PS50263">
    <property type="entry name" value="CN_HYDROLASE"/>
    <property type="match status" value="1"/>
</dbReference>
<dbReference type="InterPro" id="IPR003010">
    <property type="entry name" value="C-N_Hydrolase"/>
</dbReference>
<comment type="similarity">
    <text evidence="1">Belongs to the carbon-nitrogen hydrolase superfamily. NIT1/NIT2 family.</text>
</comment>
<dbReference type="KEGG" id="spoa:EQM13_02250"/>
<evidence type="ECO:0000256" key="1">
    <source>
        <dbReference type="ARBA" id="ARBA00010613"/>
    </source>
</evidence>
<dbReference type="CDD" id="cd07572">
    <property type="entry name" value="nit"/>
    <property type="match status" value="1"/>
</dbReference>
<name>A0A410Q905_9FIRM</name>
<dbReference type="RefSeq" id="WP_128751842.1">
    <property type="nucleotide sequence ID" value="NZ_CP035282.1"/>
</dbReference>